<accession>A0A426YKR0</accession>
<evidence type="ECO:0000256" key="2">
    <source>
        <dbReference type="ARBA" id="ARBA00023125"/>
    </source>
</evidence>
<organism evidence="5 6">
    <name type="scientific">Ensete ventricosum</name>
    <name type="common">Abyssinian banana</name>
    <name type="synonym">Musa ensete</name>
    <dbReference type="NCBI Taxonomy" id="4639"/>
    <lineage>
        <taxon>Eukaryota</taxon>
        <taxon>Viridiplantae</taxon>
        <taxon>Streptophyta</taxon>
        <taxon>Embryophyta</taxon>
        <taxon>Tracheophyta</taxon>
        <taxon>Spermatophyta</taxon>
        <taxon>Magnoliopsida</taxon>
        <taxon>Liliopsida</taxon>
        <taxon>Zingiberales</taxon>
        <taxon>Musaceae</taxon>
        <taxon>Ensete</taxon>
    </lineage>
</organism>
<dbReference type="GO" id="GO:0005634">
    <property type="term" value="C:nucleus"/>
    <property type="evidence" value="ECO:0007669"/>
    <property type="project" value="UniProtKB-SubCell"/>
</dbReference>
<evidence type="ECO:0000313" key="5">
    <source>
        <dbReference type="EMBL" id="RRT52250.1"/>
    </source>
</evidence>
<protein>
    <recommendedName>
        <fullName evidence="4">Myb-like domain-containing protein</fullName>
    </recommendedName>
</protein>
<dbReference type="InterPro" id="IPR001005">
    <property type="entry name" value="SANT/Myb"/>
</dbReference>
<gene>
    <name evidence="5" type="ORF">B296_00026717</name>
</gene>
<dbReference type="Gene3D" id="1.10.10.60">
    <property type="entry name" value="Homeodomain-like"/>
    <property type="match status" value="1"/>
</dbReference>
<reference evidence="5 6" key="1">
    <citation type="journal article" date="2014" name="Agronomy (Basel)">
        <title>A Draft Genome Sequence for Ensete ventricosum, the Drought-Tolerant Tree Against Hunger.</title>
        <authorList>
            <person name="Harrison J."/>
            <person name="Moore K.A."/>
            <person name="Paszkiewicz K."/>
            <person name="Jones T."/>
            <person name="Grant M."/>
            <person name="Ambacheew D."/>
            <person name="Muzemil S."/>
            <person name="Studholme D.J."/>
        </authorList>
    </citation>
    <scope>NUCLEOTIDE SEQUENCE [LARGE SCALE GENOMIC DNA]</scope>
</reference>
<feature type="domain" description="Myb-like" evidence="4">
    <location>
        <begin position="10"/>
        <end position="44"/>
    </location>
</feature>
<dbReference type="EMBL" id="AMZH03011774">
    <property type="protein sequence ID" value="RRT52250.1"/>
    <property type="molecule type" value="Genomic_DNA"/>
</dbReference>
<dbReference type="InterPro" id="IPR015495">
    <property type="entry name" value="Myb_TF_plants"/>
</dbReference>
<dbReference type="Proteomes" id="UP000287651">
    <property type="component" value="Unassembled WGS sequence"/>
</dbReference>
<evidence type="ECO:0000256" key="1">
    <source>
        <dbReference type="ARBA" id="ARBA00004123"/>
    </source>
</evidence>
<dbReference type="GO" id="GO:0003677">
    <property type="term" value="F:DNA binding"/>
    <property type="evidence" value="ECO:0007669"/>
    <property type="project" value="UniProtKB-KW"/>
</dbReference>
<dbReference type="InterPro" id="IPR009057">
    <property type="entry name" value="Homeodomain-like_sf"/>
</dbReference>
<proteinExistence type="predicted"/>
<comment type="subcellular location">
    <subcellularLocation>
        <location evidence="1">Nucleus</location>
    </subcellularLocation>
</comment>
<dbReference type="PANTHER" id="PTHR47999">
    <property type="entry name" value="TRANSCRIPTION FACTOR MYB8-RELATED-RELATED"/>
    <property type="match status" value="1"/>
</dbReference>
<dbReference type="PANTHER" id="PTHR47999:SF86">
    <property type="entry name" value="MYB-RELATED PROTEIN MYB4-LIKE"/>
    <property type="match status" value="1"/>
</dbReference>
<sequence>MHGNPSCRSNKSFNKGSWSATEDKILTDYVKAHGDGRWGKLPKRAGSTMFFISICSM</sequence>
<keyword evidence="2" id="KW-0238">DNA-binding</keyword>
<dbReference type="CDD" id="cd00167">
    <property type="entry name" value="SANT"/>
    <property type="match status" value="1"/>
</dbReference>
<comment type="caution">
    <text evidence="5">The sequence shown here is derived from an EMBL/GenBank/DDBJ whole genome shotgun (WGS) entry which is preliminary data.</text>
</comment>
<evidence type="ECO:0000313" key="6">
    <source>
        <dbReference type="Proteomes" id="UP000287651"/>
    </source>
</evidence>
<dbReference type="SUPFAM" id="SSF46689">
    <property type="entry name" value="Homeodomain-like"/>
    <property type="match status" value="1"/>
</dbReference>
<dbReference type="PROSITE" id="PS50090">
    <property type="entry name" value="MYB_LIKE"/>
    <property type="match status" value="1"/>
</dbReference>
<keyword evidence="3" id="KW-0539">Nucleus</keyword>
<dbReference type="Pfam" id="PF00249">
    <property type="entry name" value="Myb_DNA-binding"/>
    <property type="match status" value="1"/>
</dbReference>
<evidence type="ECO:0000259" key="4">
    <source>
        <dbReference type="PROSITE" id="PS50090"/>
    </source>
</evidence>
<name>A0A426YKR0_ENSVE</name>
<evidence type="ECO:0000256" key="3">
    <source>
        <dbReference type="ARBA" id="ARBA00023242"/>
    </source>
</evidence>
<dbReference type="AlphaFoldDB" id="A0A426YKR0"/>